<proteinExistence type="predicted"/>
<evidence type="ECO:0000313" key="2">
    <source>
        <dbReference type="EMBL" id="GAA3106636.1"/>
    </source>
</evidence>
<evidence type="ECO:0000313" key="3">
    <source>
        <dbReference type="Proteomes" id="UP001501637"/>
    </source>
</evidence>
<gene>
    <name evidence="2" type="ORF">GCM10010449_32000</name>
</gene>
<dbReference type="Gene3D" id="1.10.10.10">
    <property type="entry name" value="Winged helix-like DNA-binding domain superfamily/Winged helix DNA-binding domain"/>
    <property type="match status" value="1"/>
</dbReference>
<dbReference type="InterPro" id="IPR036388">
    <property type="entry name" value="WH-like_DNA-bd_sf"/>
</dbReference>
<dbReference type="EMBL" id="BAAAUG010000046">
    <property type="protein sequence ID" value="GAA3106636.1"/>
    <property type="molecule type" value="Genomic_DNA"/>
</dbReference>
<reference evidence="3" key="1">
    <citation type="journal article" date="2019" name="Int. J. Syst. Evol. Microbiol.">
        <title>The Global Catalogue of Microorganisms (GCM) 10K type strain sequencing project: providing services to taxonomists for standard genome sequencing and annotation.</title>
        <authorList>
            <consortium name="The Broad Institute Genomics Platform"/>
            <consortium name="The Broad Institute Genome Sequencing Center for Infectious Disease"/>
            <person name="Wu L."/>
            <person name="Ma J."/>
        </authorList>
    </citation>
    <scope>NUCLEOTIDE SEQUENCE [LARGE SCALE GENOMIC DNA]</scope>
    <source>
        <strain evidence="3">JCM 9092</strain>
    </source>
</reference>
<dbReference type="SUPFAM" id="SSF46785">
    <property type="entry name" value="Winged helix' DNA-binding domain"/>
    <property type="match status" value="1"/>
</dbReference>
<dbReference type="InterPro" id="IPR000835">
    <property type="entry name" value="HTH_MarR-typ"/>
</dbReference>
<protein>
    <recommendedName>
        <fullName evidence="1">HTH marR-type domain-containing protein</fullName>
    </recommendedName>
</protein>
<dbReference type="InterPro" id="IPR039422">
    <property type="entry name" value="MarR/SlyA-like"/>
</dbReference>
<name>A0ABP6MEQ3_9ACTN</name>
<dbReference type="PANTHER" id="PTHR33164">
    <property type="entry name" value="TRANSCRIPTIONAL REGULATOR, MARR FAMILY"/>
    <property type="match status" value="1"/>
</dbReference>
<sequence>MSKHEYELEYGYEYGPDYDYGQPAEERAGAVATEEPTPGEVTAQRERLMDGLRGYGERYNELSRRFAVWLGLHSTDADALLEIVTAEDRGTPLSPARLSERILLSSGATTALLNRLEGAGHIVRTREHTDRRVITLHSRPGIRERADEFFTPLAVRMDATMAQYTPELLAQFETLLAELRTTIDADLAERDRDAGSA</sequence>
<evidence type="ECO:0000259" key="1">
    <source>
        <dbReference type="SMART" id="SM00347"/>
    </source>
</evidence>
<dbReference type="SMART" id="SM00347">
    <property type="entry name" value="HTH_MARR"/>
    <property type="match status" value="1"/>
</dbReference>
<organism evidence="2 3">
    <name type="scientific">Streptomyces rectiviolaceus</name>
    <dbReference type="NCBI Taxonomy" id="332591"/>
    <lineage>
        <taxon>Bacteria</taxon>
        <taxon>Bacillati</taxon>
        <taxon>Actinomycetota</taxon>
        <taxon>Actinomycetes</taxon>
        <taxon>Kitasatosporales</taxon>
        <taxon>Streptomycetaceae</taxon>
        <taxon>Streptomyces</taxon>
    </lineage>
</organism>
<dbReference type="Pfam" id="PF12802">
    <property type="entry name" value="MarR_2"/>
    <property type="match status" value="1"/>
</dbReference>
<comment type="caution">
    <text evidence="2">The sequence shown here is derived from an EMBL/GenBank/DDBJ whole genome shotgun (WGS) entry which is preliminary data.</text>
</comment>
<dbReference type="InterPro" id="IPR036390">
    <property type="entry name" value="WH_DNA-bd_sf"/>
</dbReference>
<dbReference type="Proteomes" id="UP001501637">
    <property type="component" value="Unassembled WGS sequence"/>
</dbReference>
<accession>A0ABP6MEQ3</accession>
<feature type="domain" description="HTH marR-type" evidence="1">
    <location>
        <begin position="65"/>
        <end position="169"/>
    </location>
</feature>
<dbReference type="PANTHER" id="PTHR33164:SF106">
    <property type="entry name" value="TRANSCRIPTIONAL REGULATORY PROTEIN"/>
    <property type="match status" value="1"/>
</dbReference>
<keyword evidence="3" id="KW-1185">Reference proteome</keyword>